<evidence type="ECO:0000313" key="10">
    <source>
        <dbReference type="Proteomes" id="UP000051952"/>
    </source>
</evidence>
<feature type="transmembrane region" description="Helical" evidence="8">
    <location>
        <begin position="209"/>
        <end position="232"/>
    </location>
</feature>
<keyword evidence="10" id="KW-1185">Reference proteome</keyword>
<gene>
    <name evidence="9" type="ORF">BSAL_45185c</name>
</gene>
<feature type="transmembrane region" description="Helical" evidence="8">
    <location>
        <begin position="183"/>
        <end position="202"/>
    </location>
</feature>
<dbReference type="InterPro" id="IPR004254">
    <property type="entry name" value="AdipoR/HlyIII-related"/>
</dbReference>
<dbReference type="OrthoDB" id="5585746at2759"/>
<dbReference type="Pfam" id="PF03006">
    <property type="entry name" value="HlyIII"/>
    <property type="match status" value="1"/>
</dbReference>
<feature type="binding site" evidence="6">
    <location>
        <position position="164"/>
    </location>
    <ligand>
        <name>Zn(2+)</name>
        <dbReference type="ChEBI" id="CHEBI:29105"/>
    </ligand>
</feature>
<dbReference type="Proteomes" id="UP000051952">
    <property type="component" value="Unassembled WGS sequence"/>
</dbReference>
<feature type="non-terminal residue" evidence="9">
    <location>
        <position position="264"/>
    </location>
</feature>
<organism evidence="9 10">
    <name type="scientific">Bodo saltans</name>
    <name type="common">Flagellated protozoan</name>
    <dbReference type="NCBI Taxonomy" id="75058"/>
    <lineage>
        <taxon>Eukaryota</taxon>
        <taxon>Discoba</taxon>
        <taxon>Euglenozoa</taxon>
        <taxon>Kinetoplastea</taxon>
        <taxon>Metakinetoplastina</taxon>
        <taxon>Eubodonida</taxon>
        <taxon>Bodonidae</taxon>
        <taxon>Bodo</taxon>
    </lineage>
</organism>
<evidence type="ECO:0000256" key="6">
    <source>
        <dbReference type="PIRSR" id="PIRSR604254-1"/>
    </source>
</evidence>
<reference evidence="10" key="1">
    <citation type="submission" date="2015-09" db="EMBL/GenBank/DDBJ databases">
        <authorList>
            <consortium name="Pathogen Informatics"/>
        </authorList>
    </citation>
    <scope>NUCLEOTIDE SEQUENCE [LARGE SCALE GENOMIC DNA]</scope>
    <source>
        <strain evidence="10">Lake Konstanz</strain>
    </source>
</reference>
<keyword evidence="3 8" id="KW-0812">Transmembrane</keyword>
<dbReference type="EMBL" id="CYKH01002199">
    <property type="protein sequence ID" value="CUG93827.1"/>
    <property type="molecule type" value="Genomic_DNA"/>
</dbReference>
<evidence type="ECO:0000256" key="1">
    <source>
        <dbReference type="ARBA" id="ARBA00004141"/>
    </source>
</evidence>
<dbReference type="PANTHER" id="PTHR20855">
    <property type="entry name" value="ADIPOR/PROGESTIN RECEPTOR-RELATED"/>
    <property type="match status" value="1"/>
</dbReference>
<dbReference type="PANTHER" id="PTHR20855:SF52">
    <property type="entry name" value="ADIPONECTIN RECEPTOR PROTEIN"/>
    <property type="match status" value="1"/>
</dbReference>
<feature type="compositionally biased region" description="Basic and acidic residues" evidence="7">
    <location>
        <begin position="17"/>
        <end position="31"/>
    </location>
</feature>
<feature type="region of interest" description="Disordered" evidence="7">
    <location>
        <begin position="1"/>
        <end position="61"/>
    </location>
</feature>
<evidence type="ECO:0000256" key="8">
    <source>
        <dbReference type="SAM" id="Phobius"/>
    </source>
</evidence>
<keyword evidence="6" id="KW-0479">Metal-binding</keyword>
<keyword evidence="4 8" id="KW-1133">Transmembrane helix</keyword>
<sequence>MPTVGLKQRRSGSANHRRMDTDDDARTHTEDVQSWEEDPLRLRSPAPSEPRDSPKNAGIESIRPTDTTLHLYDYQDAPAWARGNPFILRGYRAQYTMSMCLRSIFTIHNETGNVWTHLLGMLFFLTCSVMFFSQVMKPMLVHFVVLIPFSFACVACMGLSAAYHLFSCHYCQRVHDKMMQWDYFGITCLIVGSFLPPCYYAFQCEPMLRLLYLTMIGVLGSVGLVGPFFGFWAQERYYWLRLVVYCSVAGSGIFPVVHVNFVLP</sequence>
<name>A0A0S4JWI8_BODSA</name>
<dbReference type="VEuPathDB" id="TriTrypDB:BSAL_45185c"/>
<dbReference type="GO" id="GO:0038023">
    <property type="term" value="F:signaling receptor activity"/>
    <property type="evidence" value="ECO:0007669"/>
    <property type="project" value="TreeGrafter"/>
</dbReference>
<evidence type="ECO:0000256" key="4">
    <source>
        <dbReference type="ARBA" id="ARBA00022989"/>
    </source>
</evidence>
<comment type="similarity">
    <text evidence="2">Belongs to the ADIPOR family.</text>
</comment>
<keyword evidence="5 8" id="KW-0472">Membrane</keyword>
<evidence type="ECO:0000313" key="9">
    <source>
        <dbReference type="EMBL" id="CUG93827.1"/>
    </source>
</evidence>
<feature type="transmembrane region" description="Helical" evidence="8">
    <location>
        <begin position="140"/>
        <end position="163"/>
    </location>
</feature>
<accession>A0A0S4JWI8</accession>
<evidence type="ECO:0000256" key="3">
    <source>
        <dbReference type="ARBA" id="ARBA00022692"/>
    </source>
</evidence>
<comment type="subcellular location">
    <subcellularLocation>
        <location evidence="1">Membrane</location>
        <topology evidence="1">Multi-pass membrane protein</topology>
    </subcellularLocation>
</comment>
<protein>
    <submittedName>
        <fullName evidence="9">Uncharacterized protein</fullName>
    </submittedName>
</protein>
<evidence type="ECO:0000256" key="7">
    <source>
        <dbReference type="SAM" id="MobiDB-lite"/>
    </source>
</evidence>
<dbReference type="AlphaFoldDB" id="A0A0S4JWI8"/>
<keyword evidence="6" id="KW-0862">Zinc</keyword>
<evidence type="ECO:0000256" key="5">
    <source>
        <dbReference type="ARBA" id="ARBA00023136"/>
    </source>
</evidence>
<feature type="transmembrane region" description="Helical" evidence="8">
    <location>
        <begin position="114"/>
        <end position="133"/>
    </location>
</feature>
<feature type="transmembrane region" description="Helical" evidence="8">
    <location>
        <begin position="238"/>
        <end position="263"/>
    </location>
</feature>
<proteinExistence type="inferred from homology"/>
<dbReference type="GO" id="GO:0046872">
    <property type="term" value="F:metal ion binding"/>
    <property type="evidence" value="ECO:0007669"/>
    <property type="project" value="UniProtKB-KW"/>
</dbReference>
<evidence type="ECO:0000256" key="2">
    <source>
        <dbReference type="ARBA" id="ARBA00007018"/>
    </source>
</evidence>
<dbReference type="GO" id="GO:0016020">
    <property type="term" value="C:membrane"/>
    <property type="evidence" value="ECO:0007669"/>
    <property type="project" value="UniProtKB-SubCell"/>
</dbReference>